<dbReference type="AlphaFoldDB" id="A0A1G4AYR5"/>
<protein>
    <recommendedName>
        <fullName evidence="4">Secreted protein</fullName>
    </recommendedName>
</protein>
<proteinExistence type="predicted"/>
<dbReference type="RefSeq" id="XP_022471408.1">
    <property type="nucleotide sequence ID" value="XM_022622033.1"/>
</dbReference>
<dbReference type="GeneID" id="34563543"/>
<keyword evidence="1" id="KW-0732">Signal</keyword>
<feature type="chain" id="PRO_5009602290" description="Secreted protein" evidence="1">
    <location>
        <begin position="18"/>
        <end position="146"/>
    </location>
</feature>
<organism evidence="2 3">
    <name type="scientific">Colletotrichum orchidophilum</name>
    <dbReference type="NCBI Taxonomy" id="1209926"/>
    <lineage>
        <taxon>Eukaryota</taxon>
        <taxon>Fungi</taxon>
        <taxon>Dikarya</taxon>
        <taxon>Ascomycota</taxon>
        <taxon>Pezizomycotina</taxon>
        <taxon>Sordariomycetes</taxon>
        <taxon>Hypocreomycetidae</taxon>
        <taxon>Glomerellales</taxon>
        <taxon>Glomerellaceae</taxon>
        <taxon>Colletotrichum</taxon>
    </lineage>
</organism>
<keyword evidence="3" id="KW-1185">Reference proteome</keyword>
<evidence type="ECO:0000256" key="1">
    <source>
        <dbReference type="SAM" id="SignalP"/>
    </source>
</evidence>
<evidence type="ECO:0000313" key="2">
    <source>
        <dbReference type="EMBL" id="OHE94245.1"/>
    </source>
</evidence>
<feature type="signal peptide" evidence="1">
    <location>
        <begin position="1"/>
        <end position="17"/>
    </location>
</feature>
<evidence type="ECO:0008006" key="4">
    <source>
        <dbReference type="Google" id="ProtNLM"/>
    </source>
</evidence>
<reference evidence="2 3" key="1">
    <citation type="submission" date="2016-09" db="EMBL/GenBank/DDBJ databases">
        <authorList>
            <person name="Capua I."/>
            <person name="De Benedictis P."/>
            <person name="Joannis T."/>
            <person name="Lombin L.H."/>
            <person name="Cattoli G."/>
        </authorList>
    </citation>
    <scope>NUCLEOTIDE SEQUENCE [LARGE SCALE GENOMIC DNA]</scope>
    <source>
        <strain evidence="2 3">IMI 309357</strain>
    </source>
</reference>
<dbReference type="EMBL" id="MJBS01000103">
    <property type="protein sequence ID" value="OHE94245.1"/>
    <property type="molecule type" value="Genomic_DNA"/>
</dbReference>
<evidence type="ECO:0000313" key="3">
    <source>
        <dbReference type="Proteomes" id="UP000176998"/>
    </source>
</evidence>
<comment type="caution">
    <text evidence="2">The sequence shown here is derived from an EMBL/GenBank/DDBJ whole genome shotgun (WGS) entry which is preliminary data.</text>
</comment>
<dbReference type="Proteomes" id="UP000176998">
    <property type="component" value="Unassembled WGS sequence"/>
</dbReference>
<gene>
    <name evidence="2" type="ORF">CORC01_10405</name>
</gene>
<accession>A0A1G4AYR5</accession>
<sequence>MLGSLSLLVALDGPVQASASTSTSPNPIFAAAGCAAAHRPTYTLFCFGPGLWFPKDIIVTSKGARLWYMRTRSKLWTKSRRPCGPPGRIVGCLSCSRATARKSRAICETKRLRKTKRKRLTRAANLQSRWQNGTIQTCRTQSGEAS</sequence>
<name>A0A1G4AYR5_9PEZI</name>